<dbReference type="InterPro" id="IPR036259">
    <property type="entry name" value="MFS_trans_sf"/>
</dbReference>
<accession>A0A6J4V1G3</accession>
<keyword evidence="3 7" id="KW-0812">Transmembrane</keyword>
<keyword evidence="2" id="KW-0813">Transport</keyword>
<feature type="transmembrane region" description="Helical" evidence="7">
    <location>
        <begin position="157"/>
        <end position="180"/>
    </location>
</feature>
<feature type="transmembrane region" description="Helical" evidence="7">
    <location>
        <begin position="100"/>
        <end position="118"/>
    </location>
</feature>
<feature type="transmembrane region" description="Helical" evidence="7">
    <location>
        <begin position="219"/>
        <end position="238"/>
    </location>
</feature>
<dbReference type="InterPro" id="IPR011701">
    <property type="entry name" value="MFS"/>
</dbReference>
<feature type="transmembrane region" description="Helical" evidence="7">
    <location>
        <begin position="250"/>
        <end position="269"/>
    </location>
</feature>
<feature type="domain" description="Major facilitator superfamily (MFS) profile" evidence="8">
    <location>
        <begin position="34"/>
        <end position="490"/>
    </location>
</feature>
<dbReference type="AlphaFoldDB" id="A0A6J4V1G3"/>
<dbReference type="Gene3D" id="1.20.1720.10">
    <property type="entry name" value="Multidrug resistance protein D"/>
    <property type="match status" value="1"/>
</dbReference>
<evidence type="ECO:0000256" key="2">
    <source>
        <dbReference type="ARBA" id="ARBA00022448"/>
    </source>
</evidence>
<dbReference type="GO" id="GO:0022857">
    <property type="term" value="F:transmembrane transporter activity"/>
    <property type="evidence" value="ECO:0007669"/>
    <property type="project" value="InterPro"/>
</dbReference>
<sequence>MSTQAAAPVSSSDHGATQGGGVTKVRTSEGDRLFLAIIATAVFVSVLTGSMVNVLLPRIRDDLAVSPAQVGWVVTSYALVYAIGIPLYGRISDVFGIRRIFTIGLLAFAIGCLIGAIAPNLPWLVTGRVIQASGGAAVAALALVVIARVIPDGRRGAAMGLIGASVGIGQATGPIAGGLVGDLLGWRGLFLGPFALMLVMIPFARRVLPDPPVTGERRFDLLGGSLFGLGAGGFLFGITHGQTVGFDQPLPRASFLIAAIATIGFAWRIRTTAHPFVPARLFRNRTYRSLLIAGFLLMLGNIATLVLIPLTMVDVNGLSIREAGLVLTPGAIAIAIESPYIGRMSDRIGVWRPMLAGLTVMTLAVLFLSTIASGGSALAATAGVLFMGIGFGLVNSPLNSAAASTLTAEDTGGGMGMFAGMTFLGGGAGPALAGTLLAARQGAGSDAFNPLYDLNAPAVAGAAAYSDAFLVPFLAILGALVMIAVLRTHSGGRISIRG</sequence>
<evidence type="ECO:0000256" key="1">
    <source>
        <dbReference type="ARBA" id="ARBA00004141"/>
    </source>
</evidence>
<dbReference type="Gene3D" id="1.20.1250.20">
    <property type="entry name" value="MFS general substrate transporter like domains"/>
    <property type="match status" value="1"/>
</dbReference>
<reference evidence="9" key="1">
    <citation type="submission" date="2020-02" db="EMBL/GenBank/DDBJ databases">
        <authorList>
            <person name="Meier V. D."/>
        </authorList>
    </citation>
    <scope>NUCLEOTIDE SEQUENCE</scope>
    <source>
        <strain evidence="9">AVDCRST_MAG43</strain>
    </source>
</reference>
<feature type="transmembrane region" description="Helical" evidence="7">
    <location>
        <begin position="130"/>
        <end position="150"/>
    </location>
</feature>
<evidence type="ECO:0000256" key="5">
    <source>
        <dbReference type="ARBA" id="ARBA00023136"/>
    </source>
</evidence>
<protein>
    <recommendedName>
        <fullName evidence="8">Major facilitator superfamily (MFS) profile domain-containing protein</fullName>
    </recommendedName>
</protein>
<dbReference type="PANTHER" id="PTHR42718:SF9">
    <property type="entry name" value="MAJOR FACILITATOR SUPERFAMILY MULTIDRUG TRANSPORTER MFSC"/>
    <property type="match status" value="1"/>
</dbReference>
<feature type="compositionally biased region" description="Polar residues" evidence="6">
    <location>
        <begin position="1"/>
        <end position="15"/>
    </location>
</feature>
<organism evidence="9">
    <name type="scientific">uncultured Thermomicrobiales bacterium</name>
    <dbReference type="NCBI Taxonomy" id="1645740"/>
    <lineage>
        <taxon>Bacteria</taxon>
        <taxon>Pseudomonadati</taxon>
        <taxon>Thermomicrobiota</taxon>
        <taxon>Thermomicrobia</taxon>
        <taxon>Thermomicrobiales</taxon>
        <taxon>environmental samples</taxon>
    </lineage>
</organism>
<dbReference type="PANTHER" id="PTHR42718">
    <property type="entry name" value="MAJOR FACILITATOR SUPERFAMILY MULTIDRUG TRANSPORTER MFSC"/>
    <property type="match status" value="1"/>
</dbReference>
<feature type="transmembrane region" description="Helical" evidence="7">
    <location>
        <begin position="290"/>
        <end position="311"/>
    </location>
</feature>
<dbReference type="GO" id="GO:0016020">
    <property type="term" value="C:membrane"/>
    <property type="evidence" value="ECO:0007669"/>
    <property type="project" value="UniProtKB-SubCell"/>
</dbReference>
<keyword evidence="4 7" id="KW-1133">Transmembrane helix</keyword>
<keyword evidence="5 7" id="KW-0472">Membrane</keyword>
<evidence type="ECO:0000256" key="7">
    <source>
        <dbReference type="SAM" id="Phobius"/>
    </source>
</evidence>
<comment type="subcellular location">
    <subcellularLocation>
        <location evidence="1">Membrane</location>
        <topology evidence="1">Multi-pass membrane protein</topology>
    </subcellularLocation>
</comment>
<feature type="transmembrane region" description="Helical" evidence="7">
    <location>
        <begin position="68"/>
        <end position="88"/>
    </location>
</feature>
<feature type="transmembrane region" description="Helical" evidence="7">
    <location>
        <begin position="354"/>
        <end position="371"/>
    </location>
</feature>
<feature type="transmembrane region" description="Helical" evidence="7">
    <location>
        <begin position="323"/>
        <end position="342"/>
    </location>
</feature>
<proteinExistence type="predicted"/>
<dbReference type="SUPFAM" id="SSF103473">
    <property type="entry name" value="MFS general substrate transporter"/>
    <property type="match status" value="1"/>
</dbReference>
<name>A0A6J4V1G3_9BACT</name>
<dbReference type="PROSITE" id="PS50850">
    <property type="entry name" value="MFS"/>
    <property type="match status" value="1"/>
</dbReference>
<evidence type="ECO:0000256" key="6">
    <source>
        <dbReference type="SAM" id="MobiDB-lite"/>
    </source>
</evidence>
<gene>
    <name evidence="9" type="ORF">AVDCRST_MAG43-2014</name>
</gene>
<feature type="transmembrane region" description="Helical" evidence="7">
    <location>
        <begin position="459"/>
        <end position="486"/>
    </location>
</feature>
<dbReference type="PRINTS" id="PR01036">
    <property type="entry name" value="TCRTETB"/>
</dbReference>
<dbReference type="Pfam" id="PF07690">
    <property type="entry name" value="MFS_1"/>
    <property type="match status" value="1"/>
</dbReference>
<evidence type="ECO:0000259" key="8">
    <source>
        <dbReference type="PROSITE" id="PS50850"/>
    </source>
</evidence>
<evidence type="ECO:0000256" key="4">
    <source>
        <dbReference type="ARBA" id="ARBA00022989"/>
    </source>
</evidence>
<feature type="transmembrane region" description="Helical" evidence="7">
    <location>
        <begin position="377"/>
        <end position="394"/>
    </location>
</feature>
<feature type="transmembrane region" description="Helical" evidence="7">
    <location>
        <begin position="186"/>
        <end position="207"/>
    </location>
</feature>
<feature type="transmembrane region" description="Helical" evidence="7">
    <location>
        <begin position="415"/>
        <end position="439"/>
    </location>
</feature>
<feature type="region of interest" description="Disordered" evidence="6">
    <location>
        <begin position="1"/>
        <end position="23"/>
    </location>
</feature>
<dbReference type="InterPro" id="IPR020846">
    <property type="entry name" value="MFS_dom"/>
</dbReference>
<feature type="transmembrane region" description="Helical" evidence="7">
    <location>
        <begin position="33"/>
        <end position="56"/>
    </location>
</feature>
<evidence type="ECO:0000313" key="9">
    <source>
        <dbReference type="EMBL" id="CAA9562163.1"/>
    </source>
</evidence>
<evidence type="ECO:0000256" key="3">
    <source>
        <dbReference type="ARBA" id="ARBA00022692"/>
    </source>
</evidence>
<dbReference type="EMBL" id="CADCWI010000097">
    <property type="protein sequence ID" value="CAA9562163.1"/>
    <property type="molecule type" value="Genomic_DNA"/>
</dbReference>